<dbReference type="Proteomes" id="UP000555411">
    <property type="component" value="Unassembled WGS sequence"/>
</dbReference>
<dbReference type="AlphaFoldDB" id="A0A842I838"/>
<organism evidence="1 2">
    <name type="scientific">Paragemmobacter straminiformis</name>
    <dbReference type="NCBI Taxonomy" id="2045119"/>
    <lineage>
        <taxon>Bacteria</taxon>
        <taxon>Pseudomonadati</taxon>
        <taxon>Pseudomonadota</taxon>
        <taxon>Alphaproteobacteria</taxon>
        <taxon>Rhodobacterales</taxon>
        <taxon>Paracoccaceae</taxon>
        <taxon>Paragemmobacter</taxon>
    </lineage>
</organism>
<accession>A0A842I838</accession>
<dbReference type="EMBL" id="JACLQD010000002">
    <property type="protein sequence ID" value="MBC2835158.1"/>
    <property type="molecule type" value="Genomic_DNA"/>
</dbReference>
<protein>
    <submittedName>
        <fullName evidence="1">Uncharacterized protein</fullName>
    </submittedName>
</protein>
<gene>
    <name evidence="1" type="ORF">H7F16_06530</name>
</gene>
<evidence type="ECO:0000313" key="1">
    <source>
        <dbReference type="EMBL" id="MBC2835158.1"/>
    </source>
</evidence>
<reference evidence="1 2" key="1">
    <citation type="journal article" date="2017" name="Int. J. Syst. Evol. Microbiol.">
        <title>Gemmobacter straminiformis sp. nov., isolated from an artificial fountain.</title>
        <authorList>
            <person name="Kang J.Y."/>
            <person name="Kim M.J."/>
            <person name="Chun J."/>
            <person name="Son K.P."/>
            <person name="Jahng K.Y."/>
        </authorList>
    </citation>
    <scope>NUCLEOTIDE SEQUENCE [LARGE SCALE GENOMIC DNA]</scope>
    <source>
        <strain evidence="1 2">CAM-8</strain>
    </source>
</reference>
<name>A0A842I838_9RHOB</name>
<comment type="caution">
    <text evidence="1">The sequence shown here is derived from an EMBL/GenBank/DDBJ whole genome shotgun (WGS) entry which is preliminary data.</text>
</comment>
<sequence length="461" mass="51523">MRRDWRTAEQILGEPRWAGLTERAGYLSLSYLRDVDRLFKLCDDRGIQHIDDVTEDLINDVDKGGVSSCFPRRLAKALQILLPGTILAERAAQNARQRHQAWVQSRPKQRTGRDYGATKTVPESALPHAWQLALADMRSGLGSATERPPAPLIIKTIAMKLRQLAKSSLDAGASVELSEESLAALHRDMNARGLSSYTKRATCSALGRFAKFINAPKVVCDKLRELTALHDANTSKEVKRKEVILHEVDVSARSVLSKAKELLAKSTQTTNLRSALTCRNEAYCLAVFTFLPLRLSDTRFRFGEELTWENGCWHLGLTTSKNGHDYSTRMNPDLNPFIDALALNGLSEAYLELARTEVVRDRRPVLITRSQDGVGYNYVSDVWRKYFKTGEHIARTEMHEAFAGISGPLGTELALAACAQHSPQSASHYHSHRIRTDRLAKMQRGLANLASGIPDKNFDFE</sequence>
<keyword evidence="2" id="KW-1185">Reference proteome</keyword>
<evidence type="ECO:0000313" key="2">
    <source>
        <dbReference type="Proteomes" id="UP000555411"/>
    </source>
</evidence>
<dbReference type="RefSeq" id="WP_185796784.1">
    <property type="nucleotide sequence ID" value="NZ_JACLQD010000002.1"/>
</dbReference>
<proteinExistence type="predicted"/>